<dbReference type="InterPro" id="IPR000524">
    <property type="entry name" value="Tscrpt_reg_HTH_GntR"/>
</dbReference>
<dbReference type="PANTHER" id="PTHR43537">
    <property type="entry name" value="TRANSCRIPTIONAL REGULATOR, GNTR FAMILY"/>
    <property type="match status" value="1"/>
</dbReference>
<evidence type="ECO:0000313" key="4">
    <source>
        <dbReference type="EMBL" id="ALS22936.1"/>
    </source>
</evidence>
<dbReference type="EMBL" id="CP013652">
    <property type="protein sequence ID" value="ALS22936.1"/>
    <property type="molecule type" value="Genomic_DNA"/>
</dbReference>
<dbReference type="GO" id="GO:0003677">
    <property type="term" value="F:DNA binding"/>
    <property type="evidence" value="ECO:0007669"/>
    <property type="project" value="UniProtKB-KW"/>
</dbReference>
<dbReference type="Gene3D" id="1.20.120.530">
    <property type="entry name" value="GntR ligand-binding domain-like"/>
    <property type="match status" value="1"/>
</dbReference>
<dbReference type="CDD" id="cd07377">
    <property type="entry name" value="WHTH_GntR"/>
    <property type="match status" value="1"/>
</dbReference>
<dbReference type="InterPro" id="IPR036388">
    <property type="entry name" value="WH-like_DNA-bd_sf"/>
</dbReference>
<dbReference type="SMART" id="SM00345">
    <property type="entry name" value="HTH_GNTR"/>
    <property type="match status" value="1"/>
</dbReference>
<evidence type="ECO:0000256" key="2">
    <source>
        <dbReference type="ARBA" id="ARBA00023125"/>
    </source>
</evidence>
<gene>
    <name evidence="4" type="ORF">IJ22_25630</name>
</gene>
<dbReference type="Pfam" id="PF00392">
    <property type="entry name" value="GntR"/>
    <property type="match status" value="1"/>
</dbReference>
<keyword evidence="3" id="KW-0804">Transcription</keyword>
<dbReference type="KEGG" id="pnp:IJ22_25630"/>
<dbReference type="InterPro" id="IPR008920">
    <property type="entry name" value="TF_FadR/GntR_C"/>
</dbReference>
<dbReference type="Proteomes" id="UP000061660">
    <property type="component" value="Chromosome"/>
</dbReference>
<dbReference type="InterPro" id="IPR036390">
    <property type="entry name" value="WH_DNA-bd_sf"/>
</dbReference>
<dbReference type="OrthoDB" id="9781630at2"/>
<dbReference type="AlphaFoldDB" id="A0A0U2U9Q2"/>
<evidence type="ECO:0000256" key="1">
    <source>
        <dbReference type="ARBA" id="ARBA00023015"/>
    </source>
</evidence>
<protein>
    <submittedName>
        <fullName evidence="4">GntR family transcriptional regulator</fullName>
    </submittedName>
</protein>
<evidence type="ECO:0000256" key="3">
    <source>
        <dbReference type="ARBA" id="ARBA00023163"/>
    </source>
</evidence>
<dbReference type="GO" id="GO:0003700">
    <property type="term" value="F:DNA-binding transcription factor activity"/>
    <property type="evidence" value="ECO:0007669"/>
    <property type="project" value="InterPro"/>
</dbReference>
<keyword evidence="1" id="KW-0805">Transcription regulation</keyword>
<proteinExistence type="predicted"/>
<dbReference type="SMART" id="SM00895">
    <property type="entry name" value="FCD"/>
    <property type="match status" value="1"/>
</dbReference>
<dbReference type="SUPFAM" id="SSF46785">
    <property type="entry name" value="Winged helix' DNA-binding domain"/>
    <property type="match status" value="1"/>
</dbReference>
<dbReference type="PATRIC" id="fig|162209.4.peg.2731"/>
<organism evidence="4 5">
    <name type="scientific">Paenibacillus naphthalenovorans</name>
    <dbReference type="NCBI Taxonomy" id="162209"/>
    <lineage>
        <taxon>Bacteria</taxon>
        <taxon>Bacillati</taxon>
        <taxon>Bacillota</taxon>
        <taxon>Bacilli</taxon>
        <taxon>Bacillales</taxon>
        <taxon>Paenibacillaceae</taxon>
        <taxon>Paenibacillus</taxon>
    </lineage>
</organism>
<dbReference type="PROSITE" id="PS50949">
    <property type="entry name" value="HTH_GNTR"/>
    <property type="match status" value="1"/>
</dbReference>
<dbReference type="RefSeq" id="WP_062409031.1">
    <property type="nucleotide sequence ID" value="NZ_BJCS01000004.1"/>
</dbReference>
<keyword evidence="5" id="KW-1185">Reference proteome</keyword>
<dbReference type="SUPFAM" id="SSF48008">
    <property type="entry name" value="GntR ligand-binding domain-like"/>
    <property type="match status" value="1"/>
</dbReference>
<dbReference type="PANTHER" id="PTHR43537:SF24">
    <property type="entry name" value="GLUCONATE OPERON TRANSCRIPTIONAL REPRESSOR"/>
    <property type="match status" value="1"/>
</dbReference>
<sequence>MIKKKVVYKSLAEQVYESIKESIIRSELKSGDRIIELEIARTYGVSQSTVREALGLLRRDELVVTHGNKGTYVSNFSKKDIEEIYTFREVIEVFAIRRAIERITDEDVAALEDIYNNMVEAGKTDDIDKMRLNDVAFHSIIYKIAEHSFMYQVWEDITNKMSRIWYFTGQFYFRDLQELAEMHKPILDAFKKKNKEEACEAFMKHLNYVRHQILSPANPS</sequence>
<name>A0A0U2U9Q2_9BACL</name>
<accession>A0A0U2U9Q2</accession>
<evidence type="ECO:0000313" key="5">
    <source>
        <dbReference type="Proteomes" id="UP000061660"/>
    </source>
</evidence>
<reference evidence="5" key="1">
    <citation type="submission" date="2015-12" db="EMBL/GenBank/DDBJ databases">
        <title>Complete genome sequences of two moderately thermophilic Paenibacillus species.</title>
        <authorList>
            <person name="Butler R.III."/>
            <person name="Wang J."/>
            <person name="Stark B.C."/>
            <person name="Pombert J.-F."/>
        </authorList>
    </citation>
    <scope>NUCLEOTIDE SEQUENCE [LARGE SCALE GENOMIC DNA]</scope>
    <source>
        <strain evidence="5">32O-Y</strain>
    </source>
</reference>
<keyword evidence="2" id="KW-0238">DNA-binding</keyword>
<reference evidence="4 5" key="2">
    <citation type="journal article" date="2016" name="Genome Announc.">
        <title>Complete Genome Sequences of Two Interactive Moderate Thermophiles, Paenibacillus napthalenovorans 32O-Y and Paenibacillus sp. 32O-W.</title>
        <authorList>
            <person name="Butler R.R.III."/>
            <person name="Wang J."/>
            <person name="Stark B.C."/>
            <person name="Pombert J.F."/>
        </authorList>
    </citation>
    <scope>NUCLEOTIDE SEQUENCE [LARGE SCALE GENOMIC DNA]</scope>
    <source>
        <strain evidence="4 5">32O-Y</strain>
    </source>
</reference>
<dbReference type="Pfam" id="PF07729">
    <property type="entry name" value="FCD"/>
    <property type="match status" value="1"/>
</dbReference>
<dbReference type="InterPro" id="IPR011711">
    <property type="entry name" value="GntR_C"/>
</dbReference>
<dbReference type="Gene3D" id="1.10.10.10">
    <property type="entry name" value="Winged helix-like DNA-binding domain superfamily/Winged helix DNA-binding domain"/>
    <property type="match status" value="1"/>
</dbReference>
<dbReference type="STRING" id="162209.IJ22_25630"/>